<evidence type="ECO:0000313" key="1">
    <source>
        <dbReference type="EMBL" id="HCV83193.1"/>
    </source>
</evidence>
<protein>
    <submittedName>
        <fullName evidence="1">Uncharacterized protein</fullName>
    </submittedName>
</protein>
<reference evidence="1 2" key="1">
    <citation type="journal article" date="2018" name="Nat. Biotechnol.">
        <title>A standardized bacterial taxonomy based on genome phylogeny substantially revises the tree of life.</title>
        <authorList>
            <person name="Parks D.H."/>
            <person name="Chuvochina M."/>
            <person name="Waite D.W."/>
            <person name="Rinke C."/>
            <person name="Skarshewski A."/>
            <person name="Chaumeil P.A."/>
            <person name="Hugenholtz P."/>
        </authorList>
    </citation>
    <scope>NUCLEOTIDE SEQUENCE [LARGE SCALE GENOMIC DNA]</scope>
    <source>
        <strain evidence="1">UBA9359</strain>
    </source>
</reference>
<sequence length="260" mass="29399">MPAISFSQSKVIEGKIVADSLDGSLINIINISSGRGTTSDKSGSFMISASVMDTILFSSVQYKKKEVVVTSSTYEQAFFTVHLQAAINQLDEVKLPNLSGNLAADIKSMPIYDKYALKAPMSLKMPLRQEEKLLYTATTGPGGMRLKWYSALFGIVPLDPIINGLSGRTKMLKSLNERVLDQNILETELDLRRSFLLDKCHLTEEQLYLFINYCLVQSEFKELRNDPDKLQLLEFYKRESVKFLKLLTQQRTEIQIDSVH</sequence>
<dbReference type="RefSeq" id="WP_041579066.1">
    <property type="nucleotide sequence ID" value="NZ_CAJXAW010000017.1"/>
</dbReference>
<evidence type="ECO:0000313" key="2">
    <source>
        <dbReference type="Proteomes" id="UP000264330"/>
    </source>
</evidence>
<gene>
    <name evidence="1" type="ORF">DGQ38_19315</name>
</gene>
<name>A0A3D5J5D5_9FLAO</name>
<dbReference type="Pfam" id="PF13715">
    <property type="entry name" value="CarbopepD_reg_2"/>
    <property type="match status" value="1"/>
</dbReference>
<accession>A0A3D5J5D5</accession>
<proteinExistence type="predicted"/>
<dbReference type="SUPFAM" id="SSF49464">
    <property type="entry name" value="Carboxypeptidase regulatory domain-like"/>
    <property type="match status" value="1"/>
</dbReference>
<dbReference type="Proteomes" id="UP000264330">
    <property type="component" value="Unassembled WGS sequence"/>
</dbReference>
<dbReference type="AlphaFoldDB" id="A0A3D5J5D5"/>
<organism evidence="1 2">
    <name type="scientific">Zunongwangia profunda</name>
    <dbReference type="NCBI Taxonomy" id="398743"/>
    <lineage>
        <taxon>Bacteria</taxon>
        <taxon>Pseudomonadati</taxon>
        <taxon>Bacteroidota</taxon>
        <taxon>Flavobacteriia</taxon>
        <taxon>Flavobacteriales</taxon>
        <taxon>Flavobacteriaceae</taxon>
        <taxon>Zunongwangia</taxon>
    </lineage>
</organism>
<dbReference type="InterPro" id="IPR008969">
    <property type="entry name" value="CarboxyPept-like_regulatory"/>
</dbReference>
<comment type="caution">
    <text evidence="1">The sequence shown here is derived from an EMBL/GenBank/DDBJ whole genome shotgun (WGS) entry which is preliminary data.</text>
</comment>
<dbReference type="EMBL" id="DPMF01000436">
    <property type="protein sequence ID" value="HCV83193.1"/>
    <property type="molecule type" value="Genomic_DNA"/>
</dbReference>